<dbReference type="Gene3D" id="6.10.250.2080">
    <property type="match status" value="1"/>
</dbReference>
<keyword evidence="3" id="KW-0472">Membrane</keyword>
<keyword evidence="3" id="KW-0812">Transmembrane</keyword>
<feature type="transmembrane region" description="Helical" evidence="3">
    <location>
        <begin position="38"/>
        <end position="58"/>
    </location>
</feature>
<evidence type="ECO:0000256" key="2">
    <source>
        <dbReference type="SAM" id="MobiDB-lite"/>
    </source>
</evidence>
<gene>
    <name evidence="4" type="ORF">ATI53_10043</name>
</gene>
<dbReference type="RefSeq" id="WP_009502893.1">
    <property type="nucleotide sequence ID" value="NZ_LIGK01000003.1"/>
</dbReference>
<feature type="region of interest" description="Disordered" evidence="2">
    <location>
        <begin position="1"/>
        <end position="29"/>
    </location>
</feature>
<keyword evidence="3" id="KW-1133">Transmembrane helix</keyword>
<dbReference type="SUPFAM" id="SSF160544">
    <property type="entry name" value="EscU C-terminal domain-like"/>
    <property type="match status" value="1"/>
</dbReference>
<evidence type="ECO:0000256" key="3">
    <source>
        <dbReference type="SAM" id="Phobius"/>
    </source>
</evidence>
<name>A0A327YP20_9RHOB</name>
<feature type="transmembrane region" description="Helical" evidence="3">
    <location>
        <begin position="152"/>
        <end position="170"/>
    </location>
</feature>
<sequence>MAEDEGGEKSHEASQRKLDDARKKGEIPRSPDMLTASAYLGMLVTGVTVGGATLIRFADTLMPMIEQPDRLERLFFSDMSTAPTGGLMTAVLSPVLLWLSVPALSVLLVLLATRGLLFTPSKLELKFNRLSPIENAKNKFGRRGLFEFAKSFAKLTLYSVVLGLFLSSRLDEIAGVGRSSPREATALMGRLMLNLLAIAAMIAISLGAVDFLWQRAEHMRRNRMSQKELRDEYKESEGDPMFKQHRRARAQEIAMNQMMTDVPKADVIIVNPTHYAVALSWSRMKGEAPVCVAKGVDEIALRIREIAEAADVPIHSDPPTARAVHATTQIGDQIAPEHFRPVAAAIRFAEDMRKAMRKKKGYE</sequence>
<dbReference type="GO" id="GO:0009306">
    <property type="term" value="P:protein secretion"/>
    <property type="evidence" value="ECO:0007669"/>
    <property type="project" value="InterPro"/>
</dbReference>
<reference evidence="4 5" key="1">
    <citation type="submission" date="2018-06" db="EMBL/GenBank/DDBJ databases">
        <title>Genomic Encyclopedia of Archaeal and Bacterial Type Strains, Phase II (KMG-II): from individual species to whole genera.</title>
        <authorList>
            <person name="Goeker M."/>
        </authorList>
    </citation>
    <scope>NUCLEOTIDE SEQUENCE [LARGE SCALE GENOMIC DNA]</scope>
    <source>
        <strain evidence="4 5">DSM 22011</strain>
    </source>
</reference>
<keyword evidence="4" id="KW-0282">Flagellum</keyword>
<comment type="caution">
    <text evidence="4">The sequence shown here is derived from an EMBL/GenBank/DDBJ whole genome shotgun (WGS) entry which is preliminary data.</text>
</comment>
<dbReference type="PANTHER" id="PTHR30531">
    <property type="entry name" value="FLAGELLAR BIOSYNTHETIC PROTEIN FLHB"/>
    <property type="match status" value="1"/>
</dbReference>
<feature type="transmembrane region" description="Helical" evidence="3">
    <location>
        <begin position="95"/>
        <end position="117"/>
    </location>
</feature>
<organism evidence="4 5">
    <name type="scientific">Salipiger aestuarii</name>
    <dbReference type="NCBI Taxonomy" id="568098"/>
    <lineage>
        <taxon>Bacteria</taxon>
        <taxon>Pseudomonadati</taxon>
        <taxon>Pseudomonadota</taxon>
        <taxon>Alphaproteobacteria</taxon>
        <taxon>Rhodobacterales</taxon>
        <taxon>Roseobacteraceae</taxon>
        <taxon>Salipiger</taxon>
    </lineage>
</organism>
<dbReference type="Gene3D" id="3.40.1690.10">
    <property type="entry name" value="secretion proteins EscU"/>
    <property type="match status" value="1"/>
</dbReference>
<dbReference type="PRINTS" id="PR00950">
    <property type="entry name" value="TYPE3IMSPROT"/>
</dbReference>
<evidence type="ECO:0000256" key="1">
    <source>
        <dbReference type="ARBA" id="ARBA00010690"/>
    </source>
</evidence>
<dbReference type="AlphaFoldDB" id="A0A327YP20"/>
<keyword evidence="4" id="KW-0966">Cell projection</keyword>
<keyword evidence="5" id="KW-1185">Reference proteome</keyword>
<dbReference type="InterPro" id="IPR006135">
    <property type="entry name" value="T3SS_substrate_exporter"/>
</dbReference>
<dbReference type="EMBL" id="QLMG01000004">
    <property type="protein sequence ID" value="RAK21405.1"/>
    <property type="molecule type" value="Genomic_DNA"/>
</dbReference>
<comment type="similarity">
    <text evidence="1">Belongs to the type III secretion exporter family.</text>
</comment>
<evidence type="ECO:0000313" key="5">
    <source>
        <dbReference type="Proteomes" id="UP000249165"/>
    </source>
</evidence>
<dbReference type="Pfam" id="PF01312">
    <property type="entry name" value="Bac_export_2"/>
    <property type="match status" value="1"/>
</dbReference>
<dbReference type="PANTHER" id="PTHR30531:SF12">
    <property type="entry name" value="FLAGELLAR BIOSYNTHETIC PROTEIN FLHB"/>
    <property type="match status" value="1"/>
</dbReference>
<proteinExistence type="inferred from homology"/>
<dbReference type="GO" id="GO:0005886">
    <property type="term" value="C:plasma membrane"/>
    <property type="evidence" value="ECO:0007669"/>
    <property type="project" value="TreeGrafter"/>
</dbReference>
<dbReference type="OrthoDB" id="9807950at2"/>
<accession>A0A327YP20</accession>
<dbReference type="InterPro" id="IPR029025">
    <property type="entry name" value="T3SS_substrate_exporter_C"/>
</dbReference>
<protein>
    <submittedName>
        <fullName evidence="4">Flagellar biosynthetic protein FlhB</fullName>
    </submittedName>
</protein>
<dbReference type="Proteomes" id="UP000249165">
    <property type="component" value="Unassembled WGS sequence"/>
</dbReference>
<keyword evidence="4" id="KW-0969">Cilium</keyword>
<feature type="compositionally biased region" description="Basic and acidic residues" evidence="2">
    <location>
        <begin position="7"/>
        <end position="29"/>
    </location>
</feature>
<evidence type="ECO:0000313" key="4">
    <source>
        <dbReference type="EMBL" id="RAK21405.1"/>
    </source>
</evidence>
<feature type="transmembrane region" description="Helical" evidence="3">
    <location>
        <begin position="190"/>
        <end position="213"/>
    </location>
</feature>